<dbReference type="Proteomes" id="UP000029733">
    <property type="component" value="Unassembled WGS sequence"/>
</dbReference>
<protein>
    <submittedName>
        <fullName evidence="1">Uncharacterized protein</fullName>
    </submittedName>
</protein>
<dbReference type="STRING" id="1677920.LS71_04085"/>
<keyword evidence="2" id="KW-1185">Reference proteome</keyword>
<dbReference type="RefSeq" id="WP_034354028.1">
    <property type="nucleotide sequence ID" value="NZ_JRPR02000009.1"/>
</dbReference>
<reference evidence="1 2" key="1">
    <citation type="journal article" date="2014" name="Genome Announc.">
        <title>Draft genome sequences of eight enterohepatic helicobacter species isolated from both laboratory and wild rodents.</title>
        <authorList>
            <person name="Sheh A."/>
            <person name="Shen Z."/>
            <person name="Fox J.G."/>
        </authorList>
    </citation>
    <scope>NUCLEOTIDE SEQUENCE [LARGE SCALE GENOMIC DNA]</scope>
    <source>
        <strain evidence="1 2">MIT 09-6949</strain>
    </source>
</reference>
<proteinExistence type="predicted"/>
<name>A0A4U8T6Z6_9HELI</name>
<accession>A0A4U8T6Z6</accession>
<organism evidence="1 2">
    <name type="scientific">Helicobacter jaachi</name>
    <dbReference type="NCBI Taxonomy" id="1677920"/>
    <lineage>
        <taxon>Bacteria</taxon>
        <taxon>Pseudomonadati</taxon>
        <taxon>Campylobacterota</taxon>
        <taxon>Epsilonproteobacteria</taxon>
        <taxon>Campylobacterales</taxon>
        <taxon>Helicobacteraceae</taxon>
        <taxon>Helicobacter</taxon>
    </lineage>
</organism>
<dbReference type="AlphaFoldDB" id="A0A4U8T6Z6"/>
<evidence type="ECO:0000313" key="2">
    <source>
        <dbReference type="Proteomes" id="UP000029733"/>
    </source>
</evidence>
<dbReference type="EMBL" id="JRPR02000009">
    <property type="protein sequence ID" value="TLD95410.1"/>
    <property type="molecule type" value="Genomic_DNA"/>
</dbReference>
<sequence>MAFDIINQNTKLQKEKLLPSSLESRIDSKKLQNDNQSIEEYAKDFYKQIRQANQNTIEHSALKNCCNFKEFDK</sequence>
<comment type="caution">
    <text evidence="1">The sequence shown here is derived from an EMBL/GenBank/DDBJ whole genome shotgun (WGS) entry which is preliminary data.</text>
</comment>
<evidence type="ECO:0000313" key="1">
    <source>
        <dbReference type="EMBL" id="TLD95410.1"/>
    </source>
</evidence>
<gene>
    <name evidence="1" type="ORF">LS71_008360</name>
</gene>